<feature type="binding site" evidence="1">
    <location>
        <position position="34"/>
    </location>
    <ligand>
        <name>ATP</name>
        <dbReference type="ChEBI" id="CHEBI:30616"/>
    </ligand>
</feature>
<dbReference type="Gene3D" id="1.10.510.10">
    <property type="entry name" value="Transferase(Phosphotransferase) domain 1"/>
    <property type="match status" value="1"/>
</dbReference>
<name>A0A3P7I8C9_STRVU</name>
<feature type="domain" description="Protein kinase" evidence="2">
    <location>
        <begin position="5"/>
        <end position="343"/>
    </location>
</feature>
<keyword evidence="1" id="KW-0547">Nucleotide-binding</keyword>
<evidence type="ECO:0000259" key="2">
    <source>
        <dbReference type="PROSITE" id="PS50011"/>
    </source>
</evidence>
<dbReference type="Pfam" id="PF00069">
    <property type="entry name" value="Pkinase"/>
    <property type="match status" value="1"/>
</dbReference>
<reference evidence="3 4" key="1">
    <citation type="submission" date="2018-11" db="EMBL/GenBank/DDBJ databases">
        <authorList>
            <consortium name="Pathogen Informatics"/>
        </authorList>
    </citation>
    <scope>NUCLEOTIDE SEQUENCE [LARGE SCALE GENOMIC DNA]</scope>
</reference>
<dbReference type="Proteomes" id="UP000270094">
    <property type="component" value="Unassembled WGS sequence"/>
</dbReference>
<accession>A0A3P7I8C9</accession>
<gene>
    <name evidence="3" type="ORF">SVUK_LOCUS714</name>
</gene>
<dbReference type="EMBL" id="UYYB01001246">
    <property type="protein sequence ID" value="VDM65716.1"/>
    <property type="molecule type" value="Genomic_DNA"/>
</dbReference>
<organism evidence="3 4">
    <name type="scientific">Strongylus vulgaris</name>
    <name type="common">Blood worm</name>
    <dbReference type="NCBI Taxonomy" id="40348"/>
    <lineage>
        <taxon>Eukaryota</taxon>
        <taxon>Metazoa</taxon>
        <taxon>Ecdysozoa</taxon>
        <taxon>Nematoda</taxon>
        <taxon>Chromadorea</taxon>
        <taxon>Rhabditida</taxon>
        <taxon>Rhabditina</taxon>
        <taxon>Rhabditomorpha</taxon>
        <taxon>Strongyloidea</taxon>
        <taxon>Strongylidae</taxon>
        <taxon>Strongylus</taxon>
    </lineage>
</organism>
<dbReference type="InterPro" id="IPR000719">
    <property type="entry name" value="Prot_kinase_dom"/>
</dbReference>
<dbReference type="AlphaFoldDB" id="A0A3P7I8C9"/>
<dbReference type="InterPro" id="IPR011009">
    <property type="entry name" value="Kinase-like_dom_sf"/>
</dbReference>
<dbReference type="PROSITE" id="PS00107">
    <property type="entry name" value="PROTEIN_KINASE_ATP"/>
    <property type="match status" value="1"/>
</dbReference>
<dbReference type="InterPro" id="IPR017441">
    <property type="entry name" value="Protein_kinase_ATP_BS"/>
</dbReference>
<evidence type="ECO:0000313" key="4">
    <source>
        <dbReference type="Proteomes" id="UP000270094"/>
    </source>
</evidence>
<dbReference type="GO" id="GO:0004672">
    <property type="term" value="F:protein kinase activity"/>
    <property type="evidence" value="ECO:0007669"/>
    <property type="project" value="InterPro"/>
</dbReference>
<dbReference type="InterPro" id="IPR050235">
    <property type="entry name" value="CK1_Ser-Thr_kinase"/>
</dbReference>
<evidence type="ECO:0000256" key="1">
    <source>
        <dbReference type="PROSITE-ProRule" id="PRU10141"/>
    </source>
</evidence>
<dbReference type="SMART" id="SM00220">
    <property type="entry name" value="S_TKc"/>
    <property type="match status" value="1"/>
</dbReference>
<proteinExistence type="predicted"/>
<dbReference type="PROSITE" id="PS50011">
    <property type="entry name" value="PROTEIN_KINASE_DOM"/>
    <property type="match status" value="1"/>
</dbReference>
<dbReference type="OrthoDB" id="10020333at2759"/>
<dbReference type="GO" id="GO:0005524">
    <property type="term" value="F:ATP binding"/>
    <property type="evidence" value="ECO:0007669"/>
    <property type="project" value="UniProtKB-UniRule"/>
</dbReference>
<protein>
    <recommendedName>
        <fullName evidence="2">Protein kinase domain-containing protein</fullName>
    </recommendedName>
</protein>
<dbReference type="SUPFAM" id="SSF56112">
    <property type="entry name" value="Protein kinase-like (PK-like)"/>
    <property type="match status" value="1"/>
</dbReference>
<evidence type="ECO:0000313" key="3">
    <source>
        <dbReference type="EMBL" id="VDM65716.1"/>
    </source>
</evidence>
<dbReference type="PANTHER" id="PTHR11909">
    <property type="entry name" value="CASEIN KINASE-RELATED"/>
    <property type="match status" value="1"/>
</dbReference>
<keyword evidence="1" id="KW-0067">ATP-binding</keyword>
<sequence>MLYAFQILDILGKGAFGAVFRVRRLEDRKELAMKCESCRTQRKILKHEAKVFESLKQLESPHFLHLLDRGKVSGRFNFIVIKLVGKNLWDLRIENPFRRFSLVTSLRAAEQTLAGIRDLHICGFIHRDIKPPNFAVGREEDGDQHIIYIFDFGLSRQYRSFGKDLRYQRAKAAFRGTTRYASIAALELVSPPKVFMYGSPPRHLAWGFQKDQSRKDDVESWWYMVVEWTIGHLPWHHCKGGERESVRKQKLQLRERSNLERVLKNAPVEYMSNIILYIDTLSYASIPDYDHIAAQLEASMEAYNLKYADPPEWDTLSAYLGPKYEKNMPYELKCRIFFPISFS</sequence>
<keyword evidence="4" id="KW-1185">Reference proteome</keyword>